<evidence type="ECO:0000256" key="3">
    <source>
        <dbReference type="PROSITE-ProRule" id="PRU00339"/>
    </source>
</evidence>
<dbReference type="eggNOG" id="COG0457">
    <property type="taxonomic scope" value="Bacteria"/>
</dbReference>
<dbReference type="Gene3D" id="1.10.10.10">
    <property type="entry name" value="Winged helix-like DNA-binding domain superfamily/Winged helix DNA-binding domain"/>
    <property type="match status" value="1"/>
</dbReference>
<dbReference type="InterPro" id="IPR036388">
    <property type="entry name" value="WH-like_DNA-bd_sf"/>
</dbReference>
<dbReference type="SUPFAM" id="SSF48452">
    <property type="entry name" value="TPR-like"/>
    <property type="match status" value="2"/>
</dbReference>
<sequence length="977" mass="114523">MNLITVQLFNTPSVLKDGEKIHFPFRKAEALFYYLVVQGQATRDDLVHLLWSECHEEIGRKNLRNAMYKIRKTFDIDIIVSPQRSIVMLNPQVKIACDLHDFIKENQVNLDAYASLFLKGFIIKGALEFEEWVSRERQYYQDQYVQKAYEEIGQSFKLKAYPLVEKYANTLIQLDEYDERAYRWLMGCYVEQGLYYKVMETYQGLTDMLKTELGIAPDIRTRKMFEEALQYQSDKQNNKNEKNTLFFHGRAKELTEMNKQFTLFRSSRSYGSIMITGEAGIGKTTLKDVFLETLPNDILVIQASCYQAEENYLLKPWNPIFSQLVNIIQQEQIKIPLIWQEMIASIFPIFATDEMNHLAIDVTTGPGSQQYQRVQEVILGLFQKISNKKKLVLVFEDLQWMDRMSLSLLKIILLRIAPRNVFLLGTCRSGFDEKIDEFMVELNRYDVIEKVEITAFTKKEVAGFIEKKLPEYPFKERQIHEIYEETEGNPFFLVEYLNVLQDHGDVTTLSPKMQDVLKSRLMGISQEARQLINLISIFFDKVSLEVLKSISGKDELLLVQLLNELQSRYLIREIDEGDKVVFQLTHQKLRDFIYQQQPKSMRKVFHGRIASLLEGNLQNNQWDRMHYSKLIYHFSKSGDPMAALKYQIKNVNAYLEFNHELFPALNGEYLEQEQYFYLTKKEATTFLNEIQESLTSLLDKPNHIEVIQGLEIEFLHMKGRFMIREGKYTCGVEYIKKMIHKALDHEQYEILLKGYRQMIYYGIQTHQLPLMEIYIEKGLVIAEKLEDLRESGYFLRLKGRHQMMNNEYQEAEGFFKKSIEVFEQLDQDANNYALNIAAAYDYLGEVKRCQNHLEEAMGYYDQAIAICQERKIFKSLMIFYTHGGQAAVEIGDYQRAKPYLKKAIVLYKQIDVLWGRAIAEGYMTLLFIHEKKYDKALESLKRAENFSKRLNNPNEQAIVNQIKVKAALLIDAANEGK</sequence>
<evidence type="ECO:0000313" key="6">
    <source>
        <dbReference type="Proteomes" id="UP000001572"/>
    </source>
</evidence>
<dbReference type="InterPro" id="IPR027417">
    <property type="entry name" value="P-loop_NTPase"/>
</dbReference>
<dbReference type="Pfam" id="PF13374">
    <property type="entry name" value="TPR_10"/>
    <property type="match status" value="1"/>
</dbReference>
<dbReference type="OrthoDB" id="190810at2"/>
<dbReference type="InterPro" id="IPR019734">
    <property type="entry name" value="TPR_rpt"/>
</dbReference>
<evidence type="ECO:0000256" key="1">
    <source>
        <dbReference type="ARBA" id="ARBA00022741"/>
    </source>
</evidence>
<dbReference type="Gene3D" id="1.25.40.10">
    <property type="entry name" value="Tetratricopeptide repeat domain"/>
    <property type="match status" value="2"/>
</dbReference>
<dbReference type="SUPFAM" id="SSF52540">
    <property type="entry name" value="P-loop containing nucleoside triphosphate hydrolases"/>
    <property type="match status" value="1"/>
</dbReference>
<dbReference type="Pfam" id="PF03704">
    <property type="entry name" value="BTAD"/>
    <property type="match status" value="1"/>
</dbReference>
<dbReference type="InterPro" id="IPR005158">
    <property type="entry name" value="BTAD"/>
</dbReference>
<dbReference type="STRING" id="293826.Amet_4072"/>
<dbReference type="eggNOG" id="COG3629">
    <property type="taxonomic scope" value="Bacteria"/>
</dbReference>
<keyword evidence="1" id="KW-0547">Nucleotide-binding</keyword>
<dbReference type="eggNOG" id="COG1672">
    <property type="taxonomic scope" value="Bacteria"/>
</dbReference>
<dbReference type="HOGENOM" id="CLU_004435_1_2_9"/>
<dbReference type="Proteomes" id="UP000001572">
    <property type="component" value="Chromosome"/>
</dbReference>
<dbReference type="PROSITE" id="PS50005">
    <property type="entry name" value="TPR"/>
    <property type="match status" value="1"/>
</dbReference>
<dbReference type="GO" id="GO:0005524">
    <property type="term" value="F:ATP binding"/>
    <property type="evidence" value="ECO:0007669"/>
    <property type="project" value="UniProtKB-KW"/>
</dbReference>
<gene>
    <name evidence="5" type="ordered locus">Amet_4072</name>
</gene>
<dbReference type="InterPro" id="IPR041664">
    <property type="entry name" value="AAA_16"/>
</dbReference>
<dbReference type="SMART" id="SM01043">
    <property type="entry name" value="BTAD"/>
    <property type="match status" value="1"/>
</dbReference>
<dbReference type="GO" id="GO:0004016">
    <property type="term" value="F:adenylate cyclase activity"/>
    <property type="evidence" value="ECO:0007669"/>
    <property type="project" value="TreeGrafter"/>
</dbReference>
<dbReference type="Pfam" id="PF13191">
    <property type="entry name" value="AAA_16"/>
    <property type="match status" value="1"/>
</dbReference>
<keyword evidence="6" id="KW-1185">Reference proteome</keyword>
<evidence type="ECO:0000259" key="4">
    <source>
        <dbReference type="SMART" id="SM01043"/>
    </source>
</evidence>
<proteinExistence type="predicted"/>
<dbReference type="RefSeq" id="WP_012065105.1">
    <property type="nucleotide sequence ID" value="NC_009633.1"/>
</dbReference>
<dbReference type="EMBL" id="CP000724">
    <property type="protein sequence ID" value="ABR50154.1"/>
    <property type="molecule type" value="Genomic_DNA"/>
</dbReference>
<dbReference type="GO" id="GO:0005737">
    <property type="term" value="C:cytoplasm"/>
    <property type="evidence" value="ECO:0007669"/>
    <property type="project" value="TreeGrafter"/>
</dbReference>
<keyword evidence="2" id="KW-0067">ATP-binding</keyword>
<dbReference type="AlphaFoldDB" id="A6TVD6"/>
<feature type="domain" description="Bacterial transcriptional activator" evidence="4">
    <location>
        <begin position="97"/>
        <end position="229"/>
    </location>
</feature>
<evidence type="ECO:0000313" key="5">
    <source>
        <dbReference type="EMBL" id="ABR50154.1"/>
    </source>
</evidence>
<reference evidence="6" key="1">
    <citation type="journal article" date="2016" name="Genome Announc.">
        <title>Complete genome sequence of Alkaliphilus metalliredigens strain QYMF, an alkaliphilic and metal-reducing bacterium isolated from borax-contaminated leachate ponds.</title>
        <authorList>
            <person name="Hwang C."/>
            <person name="Copeland A."/>
            <person name="Lucas S."/>
            <person name="Lapidus A."/>
            <person name="Barry K."/>
            <person name="Detter J.C."/>
            <person name="Glavina Del Rio T."/>
            <person name="Hammon N."/>
            <person name="Israni S."/>
            <person name="Dalin E."/>
            <person name="Tice H."/>
            <person name="Pitluck S."/>
            <person name="Chertkov O."/>
            <person name="Brettin T."/>
            <person name="Bruce D."/>
            <person name="Han C."/>
            <person name="Schmutz J."/>
            <person name="Larimer F."/>
            <person name="Land M.L."/>
            <person name="Hauser L."/>
            <person name="Kyrpides N."/>
            <person name="Mikhailova N."/>
            <person name="Ye Q."/>
            <person name="Zhou J."/>
            <person name="Richardson P."/>
            <person name="Fields M.W."/>
        </authorList>
    </citation>
    <scope>NUCLEOTIDE SEQUENCE [LARGE SCALE GENOMIC DNA]</scope>
    <source>
        <strain evidence="6">QYMF</strain>
    </source>
</reference>
<organism evidence="5 6">
    <name type="scientific">Alkaliphilus metalliredigens (strain QYMF)</name>
    <dbReference type="NCBI Taxonomy" id="293826"/>
    <lineage>
        <taxon>Bacteria</taxon>
        <taxon>Bacillati</taxon>
        <taxon>Bacillota</taxon>
        <taxon>Clostridia</taxon>
        <taxon>Peptostreptococcales</taxon>
        <taxon>Natronincolaceae</taxon>
        <taxon>Alkaliphilus</taxon>
    </lineage>
</organism>
<accession>A6TVD6</accession>
<dbReference type="InterPro" id="IPR011990">
    <property type="entry name" value="TPR-like_helical_dom_sf"/>
</dbReference>
<dbReference type="PANTHER" id="PTHR16305">
    <property type="entry name" value="TESTICULAR SOLUBLE ADENYLYL CYCLASE"/>
    <property type="match status" value="1"/>
</dbReference>
<dbReference type="PANTHER" id="PTHR16305:SF28">
    <property type="entry name" value="GUANYLATE CYCLASE DOMAIN-CONTAINING PROTEIN"/>
    <property type="match status" value="1"/>
</dbReference>
<name>A6TVD6_ALKMQ</name>
<dbReference type="Gene3D" id="3.40.50.300">
    <property type="entry name" value="P-loop containing nucleotide triphosphate hydrolases"/>
    <property type="match status" value="1"/>
</dbReference>
<feature type="repeat" description="TPR" evidence="3">
    <location>
        <begin position="837"/>
        <end position="870"/>
    </location>
</feature>
<dbReference type="KEGG" id="amt:Amet_4072"/>
<keyword evidence="3" id="KW-0802">TPR repeat</keyword>
<dbReference type="SMART" id="SM00028">
    <property type="entry name" value="TPR"/>
    <property type="match status" value="4"/>
</dbReference>
<protein>
    <submittedName>
        <fullName evidence="5">Transcriptional activator domain</fullName>
    </submittedName>
</protein>
<evidence type="ECO:0000256" key="2">
    <source>
        <dbReference type="ARBA" id="ARBA00022840"/>
    </source>
</evidence>